<dbReference type="RefSeq" id="WP_086118522.1">
    <property type="nucleotide sequence ID" value="NZ_JABAFN010000043.1"/>
</dbReference>
<proteinExistence type="predicted"/>
<dbReference type="EMBL" id="LN887696">
    <property type="protein sequence ID" value="CUR41595.1"/>
    <property type="molecule type" value="Genomic_DNA"/>
</dbReference>
<sequence length="241" mass="28068">MNKKILKNKYKKYETPQNMLFTVIDTKVLTKALNNTEMGLYIFLKAQSGRNNLKGKQLRLKISVGQIITAIGWRLGTKSINNMIQKLVQLKLIEIESKCGKTLEIVFLDDEKSLLNNGYFKVYAHSINAIANSSNGKQKLNYLGFYAYFRSTIFENTEESAVYDKSPLYLSKVCDMSYSNIRNYLQWMRENNILASFYVRAKRTESMYYNKYIYADMHDCQKLVKYIDDGRYGSVITEVLE</sequence>
<reference evidence="2 3" key="2">
    <citation type="submission" date="2020-04" db="EMBL/GenBank/DDBJ databases">
        <authorList>
            <person name="Hitch T.C.A."/>
            <person name="Wylensek D."/>
            <person name="Clavel T."/>
        </authorList>
    </citation>
    <scope>NUCLEOTIDE SEQUENCE [LARGE SCALE GENOMIC DNA]</scope>
    <source>
        <strain evidence="2 3">WCA-386-APC-4I</strain>
    </source>
</reference>
<organism evidence="1">
    <name type="scientific">Limosilactobacillus reuteri</name>
    <name type="common">Lactobacillus reuteri</name>
    <dbReference type="NCBI Taxonomy" id="1598"/>
    <lineage>
        <taxon>Bacteria</taxon>
        <taxon>Bacillati</taxon>
        <taxon>Bacillota</taxon>
        <taxon>Bacilli</taxon>
        <taxon>Lactobacillales</taxon>
        <taxon>Lactobacillaceae</taxon>
        <taxon>Limosilactobacillus</taxon>
    </lineage>
</organism>
<dbReference type="AlphaFoldDB" id="A0A0U5KM22"/>
<reference evidence="1" key="1">
    <citation type="submission" date="2015-10" db="EMBL/GenBank/DDBJ databases">
        <authorList>
            <person name="Gilbert D.G."/>
        </authorList>
    </citation>
    <scope>NUCLEOTIDE SEQUENCE</scope>
    <source>
        <strain evidence="1">Lp167-67</strain>
    </source>
</reference>
<evidence type="ECO:0000313" key="3">
    <source>
        <dbReference type="Proteomes" id="UP000587270"/>
    </source>
</evidence>
<accession>A0A0U5KM22</accession>
<dbReference type="Proteomes" id="UP000587270">
    <property type="component" value="Unassembled WGS sequence"/>
</dbReference>
<evidence type="ECO:0000313" key="1">
    <source>
        <dbReference type="EMBL" id="CUR41595.1"/>
    </source>
</evidence>
<evidence type="ECO:0000313" key="2">
    <source>
        <dbReference type="EMBL" id="NME22833.1"/>
    </source>
</evidence>
<dbReference type="EMBL" id="JABAFN010000043">
    <property type="protein sequence ID" value="NME22833.1"/>
    <property type="molecule type" value="Genomic_DNA"/>
</dbReference>
<gene>
    <name evidence="2" type="ORF">HF865_09055</name>
    <name evidence="1" type="ORF">LRLP16767_LRLP167_00075</name>
</gene>
<name>A0A0U5KM22_LIMRT</name>
<protein>
    <submittedName>
        <fullName evidence="1">Uncharacterized protein</fullName>
    </submittedName>
</protein>